<dbReference type="InterPro" id="IPR036291">
    <property type="entry name" value="NAD(P)-bd_dom_sf"/>
</dbReference>
<evidence type="ECO:0000313" key="3">
    <source>
        <dbReference type="EMBL" id="MDI5966176.1"/>
    </source>
</evidence>
<dbReference type="SUPFAM" id="SSF51735">
    <property type="entry name" value="NAD(P)-binding Rossmann-fold domains"/>
    <property type="match status" value="1"/>
</dbReference>
<feature type="domain" description="NAD-dependent epimerase/dehydratase" evidence="2">
    <location>
        <begin position="6"/>
        <end position="216"/>
    </location>
</feature>
<dbReference type="Pfam" id="PF01370">
    <property type="entry name" value="Epimerase"/>
    <property type="match status" value="1"/>
</dbReference>
<dbReference type="EMBL" id="JAAGKO020000046">
    <property type="protein sequence ID" value="MDI5966176.1"/>
    <property type="molecule type" value="Genomic_DNA"/>
</dbReference>
<keyword evidence="4" id="KW-1185">Reference proteome</keyword>
<proteinExistence type="predicted"/>
<feature type="region of interest" description="Disordered" evidence="1">
    <location>
        <begin position="121"/>
        <end position="142"/>
    </location>
</feature>
<evidence type="ECO:0000313" key="4">
    <source>
        <dbReference type="Proteomes" id="UP001156398"/>
    </source>
</evidence>
<evidence type="ECO:0000256" key="1">
    <source>
        <dbReference type="SAM" id="MobiDB-lite"/>
    </source>
</evidence>
<organism evidence="3 4">
    <name type="scientific">Streptantibioticus silvisoli</name>
    <dbReference type="NCBI Taxonomy" id="2705255"/>
    <lineage>
        <taxon>Bacteria</taxon>
        <taxon>Bacillati</taxon>
        <taxon>Actinomycetota</taxon>
        <taxon>Actinomycetes</taxon>
        <taxon>Kitasatosporales</taxon>
        <taxon>Streptomycetaceae</taxon>
        <taxon>Streptantibioticus</taxon>
    </lineage>
</organism>
<dbReference type="InterPro" id="IPR001509">
    <property type="entry name" value="Epimerase_deHydtase"/>
</dbReference>
<comment type="caution">
    <text evidence="3">The sequence shown here is derived from an EMBL/GenBank/DDBJ whole genome shotgun (WGS) entry which is preliminary data.</text>
</comment>
<dbReference type="Proteomes" id="UP001156398">
    <property type="component" value="Unassembled WGS sequence"/>
</dbReference>
<gene>
    <name evidence="3" type="ORF">POF43_026180</name>
</gene>
<dbReference type="PANTHER" id="PTHR43245:SF52">
    <property type="entry name" value="NAD-DEPENDENT EPIMERASE_DEHYDRATASE"/>
    <property type="match status" value="1"/>
</dbReference>
<evidence type="ECO:0000259" key="2">
    <source>
        <dbReference type="Pfam" id="PF01370"/>
    </source>
</evidence>
<sequence>MPILTLTGAAGFIGARVAARLAWEQPDRPLRLIAHRRPVTAPPDGARTQIRTADLADPASLRGVCDGADVLVHCASQIGGPPQLCRAVNADGTAALVAEAIRAGVRRIVLLSTASVYGRGPFRGEHPGDLRPAPASDTSRTRADAERAVLDAGGVVLRPHLVYGAGDRWVGPGMLRLMTALDGSVGGWQARASMIDADDLARAVAAVALAPDGTLTSSVYHANHPRPVPVADVIAALAAARGVPVPGARLTHDEAVARLERLGRSAHDLDVLAVDHCFASDALWHDTGRPPGPGFPGRFARHADWYASA</sequence>
<protein>
    <submittedName>
        <fullName evidence="3">NAD-dependent epimerase/dehydratase family protein</fullName>
    </submittedName>
</protein>
<name>A0ABT6W600_9ACTN</name>
<dbReference type="Gene3D" id="3.40.50.720">
    <property type="entry name" value="NAD(P)-binding Rossmann-like Domain"/>
    <property type="match status" value="1"/>
</dbReference>
<dbReference type="PANTHER" id="PTHR43245">
    <property type="entry name" value="BIFUNCTIONAL POLYMYXIN RESISTANCE PROTEIN ARNA"/>
    <property type="match status" value="1"/>
</dbReference>
<dbReference type="InterPro" id="IPR050177">
    <property type="entry name" value="Lipid_A_modif_metabolic_enz"/>
</dbReference>
<accession>A0ABT6W600</accession>
<dbReference type="RefSeq" id="WP_271325094.1">
    <property type="nucleotide sequence ID" value="NZ_JAAGKO020000046.1"/>
</dbReference>
<reference evidence="3 4" key="1">
    <citation type="submission" date="2023-05" db="EMBL/GenBank/DDBJ databases">
        <title>Streptantibioticus silvisoli sp. nov., acidotolerant actinomycetes 1 from pine litter.</title>
        <authorList>
            <person name="Swiecimska M."/>
            <person name="Golinska P."/>
            <person name="Sangal V."/>
            <person name="Wachnowicz B."/>
            <person name="Goodfellow M."/>
        </authorList>
    </citation>
    <scope>NUCLEOTIDE SEQUENCE [LARGE SCALE GENOMIC DNA]</scope>
    <source>
        <strain evidence="3 4">SL54</strain>
    </source>
</reference>